<evidence type="ECO:0000256" key="4">
    <source>
        <dbReference type="ARBA" id="ARBA00022989"/>
    </source>
</evidence>
<evidence type="ECO:0000259" key="7">
    <source>
        <dbReference type="PROSITE" id="PS50845"/>
    </source>
</evidence>
<dbReference type="EMBL" id="CM017872">
    <property type="protein sequence ID" value="KAG1328277.1"/>
    <property type="molecule type" value="Genomic_DNA"/>
</dbReference>
<dbReference type="PROSITE" id="PS50845">
    <property type="entry name" value="RETICULON"/>
    <property type="match status" value="1"/>
</dbReference>
<evidence type="ECO:0000256" key="5">
    <source>
        <dbReference type="ARBA" id="ARBA00023136"/>
    </source>
</evidence>
<keyword evidence="9" id="KW-1185">Reference proteome</keyword>
<feature type="transmembrane region" description="Helical" evidence="6">
    <location>
        <begin position="489"/>
        <end position="510"/>
    </location>
</feature>
<feature type="transmembrane region" description="Helical" evidence="6">
    <location>
        <begin position="569"/>
        <end position="593"/>
    </location>
</feature>
<proteinExistence type="predicted"/>
<dbReference type="Pfam" id="PF01073">
    <property type="entry name" value="3Beta_HSD"/>
    <property type="match status" value="1"/>
</dbReference>
<feature type="transmembrane region" description="Helical" evidence="6">
    <location>
        <begin position="365"/>
        <end position="383"/>
    </location>
</feature>
<dbReference type="PANTHER" id="PTHR10994:SF193">
    <property type="entry name" value="RETICULON-LIKE PROTEIN"/>
    <property type="match status" value="1"/>
</dbReference>
<dbReference type="AlphaFoldDB" id="A0A8K0HX56"/>
<evidence type="ECO:0000313" key="8">
    <source>
        <dbReference type="EMBL" id="KAG1328277.1"/>
    </source>
</evidence>
<accession>A0A8K0HX56</accession>
<dbReference type="PANTHER" id="PTHR10994">
    <property type="entry name" value="RETICULON"/>
    <property type="match status" value="1"/>
</dbReference>
<protein>
    <recommendedName>
        <fullName evidence="6">Reticulon-like protein</fullName>
    </recommendedName>
</protein>
<sequence>MAIDEPGPEPTGENTLACTVTFGRSSFVGRSLVSALLKSGRWTVRIADPLPLPDPSSDSLLSDSIGSGRASYFQVDLRDSSQLRPAVAGSVAVFHVAHPAVLSPPPPPPPLDFYRLYTETVQGAKNLIAACRACGVRRLLYTSFADVVFDGVHGIDGGDESLPYPDRFNDVLNELTAQVEILVLNANGRDGLSTCVLRPSNPFGPEDSSFLPFIVATARLGLAKSKLYVQSQPLLLESALSIPVGKFDARYILAQRVDSRPTIHLPVKFVLLAVVLANKVREKLGIGDGITLTLESFSQLTKGSARKRDFTTPSKADKLLGSGAVADILLWRDERKTFTYILSSYLLFYWFLLSGRTFISSTAKILLLVAVVLFVHGFLPSSIRPTIHLPVKFVLLAVVLANKVREKLGIGDGITLTLESFSQLTKGSARKRDFTTPSKADKLLGSGAVADILLWRDERKTFTYILSSYLLFYWFLLSGRTFISSTAKILLLVAVVLFVHGFLPSSIFGFNLQKMSSSYFQVSESTVRKSFIAMAALWNKVISLLKLLAQGDDWNIFFKVAGFLYVVKLLLPFSLSALIGVGLTCLFSLFIIYEQCEEEADKLVSTVSAGIRKLKETMVANLPSFLLTYLQELKN</sequence>
<comment type="caution">
    <text evidence="8">The sequence shown here is derived from an EMBL/GenBank/DDBJ whole genome shotgun (WGS) entry which is preliminary data.</text>
</comment>
<dbReference type="GO" id="GO:0005789">
    <property type="term" value="C:endoplasmic reticulum membrane"/>
    <property type="evidence" value="ECO:0007669"/>
    <property type="project" value="UniProtKB-SubCell"/>
</dbReference>
<dbReference type="SUPFAM" id="SSF51735">
    <property type="entry name" value="NAD(P)-binding Rossmann-fold domains"/>
    <property type="match status" value="1"/>
</dbReference>
<keyword evidence="2 6" id="KW-0812">Transmembrane</keyword>
<feature type="domain" description="Reticulon" evidence="7">
    <location>
        <begin position="449"/>
        <end position="635"/>
    </location>
</feature>
<reference evidence="8" key="1">
    <citation type="journal article" date="2017" name="Gigascience">
        <title>The genome draft of coconut (Cocos nucifera).</title>
        <authorList>
            <person name="Xiao Y."/>
            <person name="Xu P."/>
            <person name="Fan H."/>
            <person name="Baudouin L."/>
            <person name="Xia W."/>
            <person name="Bocs S."/>
            <person name="Xu J."/>
            <person name="Li Q."/>
            <person name="Guo A."/>
            <person name="Zhou L."/>
            <person name="Li J."/>
            <person name="Wu Y."/>
            <person name="Ma Z."/>
            <person name="Armero A."/>
            <person name="Issali A.E."/>
            <person name="Liu N."/>
            <person name="Peng M."/>
            <person name="Yang Y."/>
        </authorList>
    </citation>
    <scope>NUCLEOTIDE SEQUENCE</scope>
    <source>
        <tissue evidence="8">Spear leaf of Hainan Tall coconut</tissue>
    </source>
</reference>
<keyword evidence="4 6" id="KW-1133">Transmembrane helix</keyword>
<dbReference type="Gene3D" id="3.40.50.720">
    <property type="entry name" value="NAD(P)-binding Rossmann-like Domain"/>
    <property type="match status" value="1"/>
</dbReference>
<comment type="caution">
    <text evidence="6">Lacks conserved residue(s) required for the propagation of feature annotation.</text>
</comment>
<dbReference type="InterPro" id="IPR036291">
    <property type="entry name" value="NAD(P)-bd_dom_sf"/>
</dbReference>
<reference evidence="8" key="2">
    <citation type="submission" date="2019-07" db="EMBL/GenBank/DDBJ databases">
        <authorList>
            <person name="Yang Y."/>
            <person name="Bocs S."/>
            <person name="Baudouin L."/>
        </authorList>
    </citation>
    <scope>NUCLEOTIDE SEQUENCE</scope>
    <source>
        <tissue evidence="8">Spear leaf of Hainan Tall coconut</tissue>
    </source>
</reference>
<evidence type="ECO:0000313" key="9">
    <source>
        <dbReference type="Proteomes" id="UP000797356"/>
    </source>
</evidence>
<dbReference type="GO" id="GO:0009617">
    <property type="term" value="P:response to bacterium"/>
    <property type="evidence" value="ECO:0007669"/>
    <property type="project" value="InterPro"/>
</dbReference>
<evidence type="ECO:0000256" key="2">
    <source>
        <dbReference type="ARBA" id="ARBA00022692"/>
    </source>
</evidence>
<dbReference type="InterPro" id="IPR045064">
    <property type="entry name" value="Reticulon-like"/>
</dbReference>
<evidence type="ECO:0000256" key="6">
    <source>
        <dbReference type="RuleBase" id="RU363132"/>
    </source>
</evidence>
<dbReference type="GO" id="GO:0016616">
    <property type="term" value="F:oxidoreductase activity, acting on the CH-OH group of donors, NAD or NADP as acceptor"/>
    <property type="evidence" value="ECO:0007669"/>
    <property type="project" value="InterPro"/>
</dbReference>
<keyword evidence="5 6" id="KW-0472">Membrane</keyword>
<comment type="subcellular location">
    <subcellularLocation>
        <location evidence="1 6">Endoplasmic reticulum membrane</location>
        <topology evidence="1 6">Multi-pass membrane protein</topology>
    </subcellularLocation>
</comment>
<dbReference type="InterPro" id="IPR003388">
    <property type="entry name" value="Reticulon"/>
</dbReference>
<feature type="transmembrane region" description="Helical" evidence="6">
    <location>
        <begin position="338"/>
        <end position="359"/>
    </location>
</feature>
<evidence type="ECO:0000256" key="1">
    <source>
        <dbReference type="ARBA" id="ARBA00004477"/>
    </source>
</evidence>
<dbReference type="GO" id="GO:0006694">
    <property type="term" value="P:steroid biosynthetic process"/>
    <property type="evidence" value="ECO:0007669"/>
    <property type="project" value="InterPro"/>
</dbReference>
<name>A0A8K0HX56_COCNU</name>
<dbReference type="InterPro" id="IPR002225">
    <property type="entry name" value="3Beta_OHSteriod_DH/Estase"/>
</dbReference>
<evidence type="ECO:0000256" key="3">
    <source>
        <dbReference type="ARBA" id="ARBA00022824"/>
    </source>
</evidence>
<organism evidence="8 9">
    <name type="scientific">Cocos nucifera</name>
    <name type="common">Coconut palm</name>
    <dbReference type="NCBI Taxonomy" id="13894"/>
    <lineage>
        <taxon>Eukaryota</taxon>
        <taxon>Viridiplantae</taxon>
        <taxon>Streptophyta</taxon>
        <taxon>Embryophyta</taxon>
        <taxon>Tracheophyta</taxon>
        <taxon>Spermatophyta</taxon>
        <taxon>Magnoliopsida</taxon>
        <taxon>Liliopsida</taxon>
        <taxon>Arecaceae</taxon>
        <taxon>Arecoideae</taxon>
        <taxon>Cocoseae</taxon>
        <taxon>Attaleinae</taxon>
        <taxon>Cocos</taxon>
    </lineage>
</organism>
<dbReference type="OrthoDB" id="10058185at2759"/>
<gene>
    <name evidence="8" type="ORF">COCNU_01G022110</name>
</gene>
<dbReference type="Proteomes" id="UP000797356">
    <property type="component" value="Chromosome 1"/>
</dbReference>
<keyword evidence="3 6" id="KW-0256">Endoplasmic reticulum</keyword>
<feature type="transmembrane region" description="Helical" evidence="6">
    <location>
        <begin position="462"/>
        <end position="483"/>
    </location>
</feature>
<dbReference type="Pfam" id="PF02453">
    <property type="entry name" value="Reticulon"/>
    <property type="match status" value="2"/>
</dbReference>